<keyword evidence="8" id="KW-1185">Reference proteome</keyword>
<sequence length="199" mass="21841">MLVIGVTGGIGSGKTAATDRFQELGITVVDADLASRVVVEPGKPALQAIAEHFGEHLITAGGELDRRALREIVFADPSQRKWLESLTHPLIAQEILTQIQASQSPYTILASPLLLESSQHKMAKRILVIDVPVELQIARTVTRDHTTEEGVKAIIAAQMSRDERLAKADDVICNDQDLPHLRAKVDQLHKTYLEMAKQT</sequence>
<evidence type="ECO:0000256" key="4">
    <source>
        <dbReference type="ARBA" id="ARBA00022993"/>
    </source>
</evidence>
<dbReference type="Pfam" id="PF01121">
    <property type="entry name" value="CoaE"/>
    <property type="match status" value="1"/>
</dbReference>
<dbReference type="PROSITE" id="PS51219">
    <property type="entry name" value="DPCK"/>
    <property type="match status" value="1"/>
</dbReference>
<dbReference type="GO" id="GO:0015937">
    <property type="term" value="P:coenzyme A biosynthetic process"/>
    <property type="evidence" value="ECO:0007669"/>
    <property type="project" value="UniProtKB-UniRule"/>
</dbReference>
<dbReference type="GO" id="GO:0005524">
    <property type="term" value="F:ATP binding"/>
    <property type="evidence" value="ECO:0007669"/>
    <property type="project" value="UniProtKB-UniRule"/>
</dbReference>
<dbReference type="RefSeq" id="WP_101895481.1">
    <property type="nucleotide sequence ID" value="NZ_CP022684.1"/>
</dbReference>
<dbReference type="NCBIfam" id="TIGR00152">
    <property type="entry name" value="dephospho-CoA kinase"/>
    <property type="match status" value="1"/>
</dbReference>
<keyword evidence="4 5" id="KW-0173">Coenzyme A biosynthesis</keyword>
<dbReference type="Gene3D" id="3.40.50.300">
    <property type="entry name" value="P-loop containing nucleotide triphosphate hydrolases"/>
    <property type="match status" value="1"/>
</dbReference>
<dbReference type="CDD" id="cd02022">
    <property type="entry name" value="DPCK"/>
    <property type="match status" value="1"/>
</dbReference>
<dbReference type="AlphaFoldDB" id="A0A2K9LP20"/>
<accession>A0A2K9LP20</accession>
<dbReference type="InterPro" id="IPR027417">
    <property type="entry name" value="P-loop_NTPase"/>
</dbReference>
<dbReference type="UniPathway" id="UPA00241">
    <property type="reaction ID" value="UER00356"/>
</dbReference>
<dbReference type="EMBL" id="CP022684">
    <property type="protein sequence ID" value="AUM14106.1"/>
    <property type="molecule type" value="Genomic_DNA"/>
</dbReference>
<evidence type="ECO:0000256" key="3">
    <source>
        <dbReference type="ARBA" id="ARBA00022840"/>
    </source>
</evidence>
<comment type="catalytic activity">
    <reaction evidence="5">
        <text>3'-dephospho-CoA + ATP = ADP + CoA + H(+)</text>
        <dbReference type="Rhea" id="RHEA:18245"/>
        <dbReference type="ChEBI" id="CHEBI:15378"/>
        <dbReference type="ChEBI" id="CHEBI:30616"/>
        <dbReference type="ChEBI" id="CHEBI:57287"/>
        <dbReference type="ChEBI" id="CHEBI:57328"/>
        <dbReference type="ChEBI" id="CHEBI:456216"/>
        <dbReference type="EC" id="2.7.1.24"/>
    </reaction>
</comment>
<keyword evidence="5" id="KW-0963">Cytoplasm</keyword>
<organism evidence="7 8">
    <name type="scientific">Ketobacter alkanivorans</name>
    <dbReference type="NCBI Taxonomy" id="1917421"/>
    <lineage>
        <taxon>Bacteria</taxon>
        <taxon>Pseudomonadati</taxon>
        <taxon>Pseudomonadota</taxon>
        <taxon>Gammaproteobacteria</taxon>
        <taxon>Pseudomonadales</taxon>
        <taxon>Ketobacteraceae</taxon>
        <taxon>Ketobacter</taxon>
    </lineage>
</organism>
<comment type="function">
    <text evidence="5">Catalyzes the phosphorylation of the 3'-hydroxyl group of dephosphocoenzyme A to form coenzyme A.</text>
</comment>
<keyword evidence="2 5" id="KW-0547">Nucleotide-binding</keyword>
<evidence type="ECO:0000313" key="7">
    <source>
        <dbReference type="EMBL" id="AUM14106.1"/>
    </source>
</evidence>
<evidence type="ECO:0000256" key="5">
    <source>
        <dbReference type="HAMAP-Rule" id="MF_00376"/>
    </source>
</evidence>
<evidence type="ECO:0000313" key="8">
    <source>
        <dbReference type="Proteomes" id="UP000235116"/>
    </source>
</evidence>
<comment type="similarity">
    <text evidence="1 5">Belongs to the CoaE family.</text>
</comment>
<name>A0A2K9LP20_9GAMM</name>
<dbReference type="InterPro" id="IPR001977">
    <property type="entry name" value="Depp_CoAkinase"/>
</dbReference>
<evidence type="ECO:0000256" key="2">
    <source>
        <dbReference type="ARBA" id="ARBA00022741"/>
    </source>
</evidence>
<keyword evidence="5 7" id="KW-0418">Kinase</keyword>
<keyword evidence="5" id="KW-0808">Transferase</keyword>
<dbReference type="Proteomes" id="UP000235116">
    <property type="component" value="Chromosome"/>
</dbReference>
<feature type="binding site" evidence="5">
    <location>
        <begin position="11"/>
        <end position="16"/>
    </location>
    <ligand>
        <name>ATP</name>
        <dbReference type="ChEBI" id="CHEBI:30616"/>
    </ligand>
</feature>
<dbReference type="PANTHER" id="PTHR10695">
    <property type="entry name" value="DEPHOSPHO-COA KINASE-RELATED"/>
    <property type="match status" value="1"/>
</dbReference>
<comment type="subcellular location">
    <subcellularLocation>
        <location evidence="5">Cytoplasm</location>
    </subcellularLocation>
</comment>
<dbReference type="HAMAP" id="MF_00376">
    <property type="entry name" value="Dephospho_CoA_kinase"/>
    <property type="match status" value="1"/>
</dbReference>
<dbReference type="EC" id="2.7.1.24" evidence="5 6"/>
<reference evidence="8" key="1">
    <citation type="submission" date="2017-08" db="EMBL/GenBank/DDBJ databases">
        <title>Direct submision.</title>
        <authorList>
            <person name="Kim S.-J."/>
            <person name="Rhee S.-K."/>
        </authorList>
    </citation>
    <scope>NUCLEOTIDE SEQUENCE [LARGE SCALE GENOMIC DNA]</scope>
    <source>
        <strain evidence="8">GI5</strain>
    </source>
</reference>
<evidence type="ECO:0000256" key="6">
    <source>
        <dbReference type="NCBIfam" id="TIGR00152"/>
    </source>
</evidence>
<comment type="pathway">
    <text evidence="5">Cofactor biosynthesis; coenzyme A biosynthesis; CoA from (R)-pantothenate: step 5/5.</text>
</comment>
<protein>
    <recommendedName>
        <fullName evidence="5 6">Dephospho-CoA kinase</fullName>
        <ecNumber evidence="5 6">2.7.1.24</ecNumber>
    </recommendedName>
    <alternativeName>
        <fullName evidence="5">Dephosphocoenzyme A kinase</fullName>
    </alternativeName>
</protein>
<gene>
    <name evidence="5" type="primary">coaE</name>
    <name evidence="7" type="ORF">Kalk_17490</name>
</gene>
<dbReference type="GO" id="GO:0005737">
    <property type="term" value="C:cytoplasm"/>
    <property type="evidence" value="ECO:0007669"/>
    <property type="project" value="UniProtKB-SubCell"/>
</dbReference>
<dbReference type="SUPFAM" id="SSF52540">
    <property type="entry name" value="P-loop containing nucleoside triphosphate hydrolases"/>
    <property type="match status" value="1"/>
</dbReference>
<dbReference type="KEGG" id="kak:Kalk_17490"/>
<keyword evidence="3 5" id="KW-0067">ATP-binding</keyword>
<evidence type="ECO:0000256" key="1">
    <source>
        <dbReference type="ARBA" id="ARBA00009018"/>
    </source>
</evidence>
<dbReference type="OrthoDB" id="9812943at2"/>
<dbReference type="PANTHER" id="PTHR10695:SF46">
    <property type="entry name" value="BIFUNCTIONAL COENZYME A SYNTHASE-RELATED"/>
    <property type="match status" value="1"/>
</dbReference>
<dbReference type="GO" id="GO:0004140">
    <property type="term" value="F:dephospho-CoA kinase activity"/>
    <property type="evidence" value="ECO:0007669"/>
    <property type="project" value="UniProtKB-UniRule"/>
</dbReference>
<proteinExistence type="inferred from homology"/>